<feature type="compositionally biased region" description="Polar residues" evidence="1">
    <location>
        <begin position="148"/>
        <end position="163"/>
    </location>
</feature>
<comment type="caution">
    <text evidence="2">The sequence shown here is derived from an EMBL/GenBank/DDBJ whole genome shotgun (WGS) entry which is preliminary data.</text>
</comment>
<accession>A0A2T0FD00</accession>
<dbReference type="PANTHER" id="PTHR42068:SF1">
    <property type="entry name" value="YALI0B18964P"/>
    <property type="match status" value="1"/>
</dbReference>
<reference evidence="2 3" key="1">
    <citation type="submission" date="2017-04" db="EMBL/GenBank/DDBJ databases">
        <title>Genome sequencing of [Candida] sorbophila.</title>
        <authorList>
            <person name="Ahn J.O."/>
        </authorList>
    </citation>
    <scope>NUCLEOTIDE SEQUENCE [LARGE SCALE GENOMIC DNA]</scope>
    <source>
        <strain evidence="2 3">DS02</strain>
    </source>
</reference>
<dbReference type="RefSeq" id="XP_024662822.1">
    <property type="nucleotide sequence ID" value="XM_024807054.1"/>
</dbReference>
<keyword evidence="3" id="KW-1185">Reference proteome</keyword>
<dbReference type="PANTHER" id="PTHR42068">
    <property type="entry name" value="YALI0B18964P"/>
    <property type="match status" value="1"/>
</dbReference>
<dbReference type="Proteomes" id="UP000238350">
    <property type="component" value="Unassembled WGS sequence"/>
</dbReference>
<name>A0A2T0FD00_9ASCO</name>
<feature type="compositionally biased region" description="Acidic residues" evidence="1">
    <location>
        <begin position="294"/>
        <end position="303"/>
    </location>
</feature>
<dbReference type="STRING" id="45607.A0A2T0FD00"/>
<feature type="region of interest" description="Disordered" evidence="1">
    <location>
        <begin position="276"/>
        <end position="331"/>
    </location>
</feature>
<organism evidence="2 3">
    <name type="scientific">Wickerhamiella sorbophila</name>
    <dbReference type="NCBI Taxonomy" id="45607"/>
    <lineage>
        <taxon>Eukaryota</taxon>
        <taxon>Fungi</taxon>
        <taxon>Dikarya</taxon>
        <taxon>Ascomycota</taxon>
        <taxon>Saccharomycotina</taxon>
        <taxon>Dipodascomycetes</taxon>
        <taxon>Dipodascales</taxon>
        <taxon>Trichomonascaceae</taxon>
        <taxon>Wickerhamiella</taxon>
    </lineage>
</organism>
<evidence type="ECO:0000313" key="3">
    <source>
        <dbReference type="Proteomes" id="UP000238350"/>
    </source>
</evidence>
<dbReference type="EMBL" id="NDIQ01000001">
    <property type="protein sequence ID" value="PRT52876.1"/>
    <property type="molecule type" value="Genomic_DNA"/>
</dbReference>
<protein>
    <submittedName>
        <fullName evidence="2">Uncharacterized protein</fullName>
    </submittedName>
</protein>
<gene>
    <name evidence="2" type="ORF">B9G98_00496</name>
</gene>
<feature type="compositionally biased region" description="Acidic residues" evidence="1">
    <location>
        <begin position="619"/>
        <end position="629"/>
    </location>
</feature>
<dbReference type="GeneID" id="36514245"/>
<feature type="region of interest" description="Disordered" evidence="1">
    <location>
        <begin position="530"/>
        <end position="630"/>
    </location>
</feature>
<feature type="region of interest" description="Disordered" evidence="1">
    <location>
        <begin position="99"/>
        <end position="163"/>
    </location>
</feature>
<feature type="compositionally biased region" description="Polar residues" evidence="1">
    <location>
        <begin position="408"/>
        <end position="420"/>
    </location>
</feature>
<evidence type="ECO:0000313" key="2">
    <source>
        <dbReference type="EMBL" id="PRT52876.1"/>
    </source>
</evidence>
<evidence type="ECO:0000256" key="1">
    <source>
        <dbReference type="SAM" id="MobiDB-lite"/>
    </source>
</evidence>
<sequence length="650" mass="70811">MSKYFSIKLHREVFARRTHSKASQTVEQGLGFTCGNSQELDANASGVSADASASELGVYQSRPSIFLDPPLDLVPLDMPALLARTAKFAPLNTVDLSDSDDGSIQNSPVVGDSDAFMTGPLTGSMPPESSSWQEDLESSRVSSVPSSFNTNKLTEESPVSSTEALQATASLQFSGPAKPYSTFMRRSIQEEDDFDTEAYHKSVRSASQRSALPKLRALDGEDDDILPFERTKQMASRGVRRGSADVLPTISPSITMTMDRYQNYRKSLSSLEMLHREDSLAKSPGRKKTGGDHETDEESDGEADGLIASDEKERKREQARRRQQQDAQLSVYRQQMTKVIGNGRPGIPTSASSATLDNTTTFDTLEDDEDDLDDVPLAALRSLTMPQRRGMPRARSSMSIGSELALGDTNNALSPSSSSMLGGIRGGHARQKSGDELPPLPRVFNTEEKRVSRGLVAAISKEEDAKARRKSMPALAPGGVGSVESDMAIADIQMQLQQLAEMQFQLFNQINGNSGPHPPLPQGMASQRASTIFGSGMPPHSARPASIRSFNGAPTAYPFGQRQSLDLGRAPYSPQSFSSNERLESMGVMPQTPPSGQQSPQPEPRALNRPSMMRIVTSPDDDDDDDDDEAWQKMLQERRALRAEWARSST</sequence>
<dbReference type="AlphaFoldDB" id="A0A2T0FD00"/>
<feature type="region of interest" description="Disordered" evidence="1">
    <location>
        <begin position="406"/>
        <end position="441"/>
    </location>
</feature>
<proteinExistence type="predicted"/>